<protein>
    <submittedName>
        <fullName evidence="1">Uncharacterized protein</fullName>
    </submittedName>
</protein>
<dbReference type="OrthoDB" id="3820010at2"/>
<reference evidence="1 2" key="1">
    <citation type="submission" date="2019-06" db="EMBL/GenBank/DDBJ databases">
        <title>Sequencing the genomes of 1000 actinobacteria strains.</title>
        <authorList>
            <person name="Klenk H.-P."/>
        </authorList>
    </citation>
    <scope>NUCLEOTIDE SEQUENCE [LARGE SCALE GENOMIC DNA]</scope>
    <source>
        <strain evidence="1 2">DSM 102200</strain>
    </source>
</reference>
<sequence length="249" mass="26393">MAIAAAAAKNMIGGLGGAFMISREAKAYTKETGFAGWAPYMRGRCGVLGEVDADIVASAVGFFPVEVVREVWEAGRSLPAEEAARRYATVCQDFARRKLAGLAETDADRLAELLEAVAGNADVIGAPLAAGWRAMPLPDDGRARVIQLAHVLRELRGGLHLVAVLSCGLTPLEAILTGGSPLIPAGEGNARYFGWPEPYSPPDDTLRKRRTDAEDLTDTLVTPAFRVLSEAEGEEVLSLLGKAFNVVFG</sequence>
<accession>A0A543BZE6</accession>
<dbReference type="AlphaFoldDB" id="A0A543BZE6"/>
<organism evidence="1 2">
    <name type="scientific">Actinoallomurus bryophytorum</name>
    <dbReference type="NCBI Taxonomy" id="1490222"/>
    <lineage>
        <taxon>Bacteria</taxon>
        <taxon>Bacillati</taxon>
        <taxon>Actinomycetota</taxon>
        <taxon>Actinomycetes</taxon>
        <taxon>Streptosporangiales</taxon>
        <taxon>Thermomonosporaceae</taxon>
        <taxon>Actinoallomurus</taxon>
    </lineage>
</organism>
<evidence type="ECO:0000313" key="2">
    <source>
        <dbReference type="Proteomes" id="UP000316096"/>
    </source>
</evidence>
<dbReference type="Pfam" id="PF21863">
    <property type="entry name" value="HTH_67"/>
    <property type="match status" value="1"/>
</dbReference>
<dbReference type="RefSeq" id="WP_141962266.1">
    <property type="nucleotide sequence ID" value="NZ_VFOZ01000002.1"/>
</dbReference>
<dbReference type="Proteomes" id="UP000316096">
    <property type="component" value="Unassembled WGS sequence"/>
</dbReference>
<dbReference type="EMBL" id="VFOZ01000002">
    <property type="protein sequence ID" value="TQL90195.1"/>
    <property type="molecule type" value="Genomic_DNA"/>
</dbReference>
<comment type="caution">
    <text evidence="1">The sequence shown here is derived from an EMBL/GenBank/DDBJ whole genome shotgun (WGS) entry which is preliminary data.</text>
</comment>
<name>A0A543BZE6_9ACTN</name>
<gene>
    <name evidence="1" type="ORF">FB559_7488</name>
</gene>
<dbReference type="InterPro" id="IPR054058">
    <property type="entry name" value="HTH_67"/>
</dbReference>
<keyword evidence="2" id="KW-1185">Reference proteome</keyword>
<evidence type="ECO:0000313" key="1">
    <source>
        <dbReference type="EMBL" id="TQL90195.1"/>
    </source>
</evidence>
<proteinExistence type="predicted"/>
<dbReference type="NCBIfam" id="NF047719">
    <property type="entry name" value="SCO6745_fam_HTH"/>
    <property type="match status" value="1"/>
</dbReference>